<feature type="transmembrane region" description="Helical" evidence="7">
    <location>
        <begin position="226"/>
        <end position="252"/>
    </location>
</feature>
<dbReference type="CDD" id="cd13127">
    <property type="entry name" value="MATE_tuaB_like"/>
    <property type="match status" value="1"/>
</dbReference>
<evidence type="ECO:0000256" key="2">
    <source>
        <dbReference type="ARBA" id="ARBA00007430"/>
    </source>
</evidence>
<reference evidence="8 9" key="1">
    <citation type="journal article" date="2019" name="Phytopathology">
        <title>A Novel Group of Rhizobium tumorigenes-Like Agrobacteria Associated with Crown Gall Disease of Rhododendron and Blueberry.</title>
        <authorList>
            <person name="Kuzmanovic N."/>
            <person name="Behrens P."/>
            <person name="Idczak E."/>
            <person name="Wagner S."/>
            <person name="Gotz M."/>
            <person name="Sproer C."/>
            <person name="Bunk B."/>
            <person name="Overmann J."/>
            <person name="Smalla K."/>
        </authorList>
    </citation>
    <scope>NUCLEOTIDE SEQUENCE [LARGE SCALE GENOMIC DNA]</scope>
    <source>
        <strain evidence="9">rho-6.2</strain>
    </source>
</reference>
<evidence type="ECO:0000256" key="4">
    <source>
        <dbReference type="ARBA" id="ARBA00022692"/>
    </source>
</evidence>
<evidence type="ECO:0000256" key="3">
    <source>
        <dbReference type="ARBA" id="ARBA00022475"/>
    </source>
</evidence>
<reference evidence="8 9" key="2">
    <citation type="journal article" date="2023" name="MicrobiologyOpen">
        <title>Genomics of the tumorigenes clade of the family Rhizobiaceae and description of Rhizobium rhododendri sp. nov.</title>
        <authorList>
            <person name="Kuzmanovic N."/>
            <person name="diCenzo G.C."/>
            <person name="Bunk B."/>
            <person name="Sproeer C."/>
            <person name="Fruehling A."/>
            <person name="Neumann-Schaal M."/>
            <person name="Overmann J."/>
            <person name="Smalla K."/>
        </authorList>
    </citation>
    <scope>NUCLEOTIDE SEQUENCE [LARGE SCALE GENOMIC DNA]</scope>
    <source>
        <strain evidence="9">rho-6.2</strain>
        <plasmid evidence="8 9">unnamed1</plasmid>
    </source>
</reference>
<feature type="transmembrane region" description="Helical" evidence="7">
    <location>
        <begin position="59"/>
        <end position="83"/>
    </location>
</feature>
<feature type="transmembrane region" description="Helical" evidence="7">
    <location>
        <begin position="264"/>
        <end position="287"/>
    </location>
</feature>
<geneLocation type="plasmid" evidence="8 9">
    <name>unnamed1</name>
</geneLocation>
<feature type="transmembrane region" description="Helical" evidence="7">
    <location>
        <begin position="186"/>
        <end position="206"/>
    </location>
</feature>
<dbReference type="Proteomes" id="UP000318939">
    <property type="component" value="Plasmid unnamed1"/>
</dbReference>
<protein>
    <submittedName>
        <fullName evidence="8">Lipopolysaccharide biosynthesis protein</fullName>
    </submittedName>
</protein>
<evidence type="ECO:0000256" key="6">
    <source>
        <dbReference type="ARBA" id="ARBA00023136"/>
    </source>
</evidence>
<comment type="similarity">
    <text evidence="2">Belongs to the polysaccharide synthase family.</text>
</comment>
<organism evidence="8 9">
    <name type="scientific">Rhizobium rhododendri</name>
    <dbReference type="NCBI Taxonomy" id="2506430"/>
    <lineage>
        <taxon>Bacteria</taxon>
        <taxon>Pseudomonadati</taxon>
        <taxon>Pseudomonadota</taxon>
        <taxon>Alphaproteobacteria</taxon>
        <taxon>Hyphomicrobiales</taxon>
        <taxon>Rhizobiaceae</taxon>
        <taxon>Rhizobium/Agrobacterium group</taxon>
        <taxon>Rhizobium</taxon>
    </lineage>
</organism>
<sequence length="484" mass="52805">MKIESGEQEISYKHLTTGRSKAAIRGVVWSSISNFVPTILGFCVFIASSRVLTTREFGIVAFSTVVVTVFTAFCPFGLGEALVREKNLKTIHLDTIFWFVVLFGLSIYAVLYANSNYIAYQFGDDESSSTIRVIGLRVIFDSLGLVPNALLSRSMSFRSIAIRGIVSSSCAAALCILLLYLRMGYWALVASQVLSAAVISLGAWSASGWRPRLRFSLRSVRDLLKYGAWASANFMISIISLDQLFIGSFIGSSQYGLYGFARRIFQLATGLMTGAINAVSYSLLSSLQEEKAKLKDATLLAIFAASLVAFPAFCGLALVARYLIPTLFGDKWLPALPILQALCVVAIVLSIDSIQSSLIRSQGKVRFWIAYQAMDQILSIIIVVSIHSYGAPLIAQSLAFKSVMIFPFSIWLTLDTLQCSLSSYLRQMIPATCGTTLMALVVLIVNRFATFSTLEVGLLAVSLGGIVYITAVLLIAGPKLRQLY</sequence>
<evidence type="ECO:0000313" key="9">
    <source>
        <dbReference type="Proteomes" id="UP000318939"/>
    </source>
</evidence>
<feature type="transmembrane region" description="Helical" evidence="7">
    <location>
        <begin position="456"/>
        <end position="476"/>
    </location>
</feature>
<feature type="transmembrane region" description="Helical" evidence="7">
    <location>
        <begin position="27"/>
        <end position="47"/>
    </location>
</feature>
<proteinExistence type="inferred from homology"/>
<feature type="transmembrane region" description="Helical" evidence="7">
    <location>
        <begin position="336"/>
        <end position="355"/>
    </location>
</feature>
<feature type="transmembrane region" description="Helical" evidence="7">
    <location>
        <begin position="160"/>
        <end position="180"/>
    </location>
</feature>
<keyword evidence="9" id="KW-1185">Reference proteome</keyword>
<dbReference type="Pfam" id="PF13440">
    <property type="entry name" value="Polysacc_synt_3"/>
    <property type="match status" value="1"/>
</dbReference>
<dbReference type="EMBL" id="CP117268">
    <property type="protein sequence ID" value="WFS26062.1"/>
    <property type="molecule type" value="Genomic_DNA"/>
</dbReference>
<evidence type="ECO:0000313" key="8">
    <source>
        <dbReference type="EMBL" id="WFS26062.1"/>
    </source>
</evidence>
<dbReference type="InterPro" id="IPR050833">
    <property type="entry name" value="Poly_Biosynth_Transport"/>
</dbReference>
<gene>
    <name evidence="8" type="ORF">PR018_23605</name>
</gene>
<keyword evidence="5 7" id="KW-1133">Transmembrane helix</keyword>
<comment type="subcellular location">
    <subcellularLocation>
        <location evidence="1">Cell membrane</location>
        <topology evidence="1">Multi-pass membrane protein</topology>
    </subcellularLocation>
</comment>
<feature type="transmembrane region" description="Helical" evidence="7">
    <location>
        <begin position="429"/>
        <end position="450"/>
    </location>
</feature>
<keyword evidence="6 7" id="KW-0472">Membrane</keyword>
<keyword evidence="8" id="KW-0614">Plasmid</keyword>
<evidence type="ECO:0000256" key="1">
    <source>
        <dbReference type="ARBA" id="ARBA00004651"/>
    </source>
</evidence>
<dbReference type="PANTHER" id="PTHR30250">
    <property type="entry name" value="PST FAMILY PREDICTED COLANIC ACID TRANSPORTER"/>
    <property type="match status" value="1"/>
</dbReference>
<evidence type="ECO:0000256" key="7">
    <source>
        <dbReference type="SAM" id="Phobius"/>
    </source>
</evidence>
<feature type="transmembrane region" description="Helical" evidence="7">
    <location>
        <begin position="95"/>
        <end position="113"/>
    </location>
</feature>
<name>A0ABY8IS97_9HYPH</name>
<feature type="transmembrane region" description="Helical" evidence="7">
    <location>
        <begin position="299"/>
        <end position="324"/>
    </location>
</feature>
<evidence type="ECO:0000256" key="5">
    <source>
        <dbReference type="ARBA" id="ARBA00022989"/>
    </source>
</evidence>
<keyword evidence="3" id="KW-1003">Cell membrane</keyword>
<keyword evidence="4 7" id="KW-0812">Transmembrane</keyword>
<dbReference type="PANTHER" id="PTHR30250:SF10">
    <property type="entry name" value="LIPOPOLYSACCHARIDE BIOSYNTHESIS PROTEIN WZXC"/>
    <property type="match status" value="1"/>
</dbReference>
<accession>A0ABY8IS97</accession>
<feature type="transmembrane region" description="Helical" evidence="7">
    <location>
        <begin position="133"/>
        <end position="151"/>
    </location>
</feature>
<dbReference type="RefSeq" id="WP_244615475.1">
    <property type="nucleotide sequence ID" value="NZ_CP117268.1"/>
</dbReference>